<accession>A0ACC0WTU9</accession>
<gene>
    <name evidence="1" type="ORF">PsorP6_002601</name>
</gene>
<organism evidence="1 2">
    <name type="scientific">Peronosclerospora sorghi</name>
    <dbReference type="NCBI Taxonomy" id="230839"/>
    <lineage>
        <taxon>Eukaryota</taxon>
        <taxon>Sar</taxon>
        <taxon>Stramenopiles</taxon>
        <taxon>Oomycota</taxon>
        <taxon>Peronosporomycetes</taxon>
        <taxon>Peronosporales</taxon>
        <taxon>Peronosporaceae</taxon>
        <taxon>Peronosclerospora</taxon>
    </lineage>
</organism>
<dbReference type="Proteomes" id="UP001163321">
    <property type="component" value="Chromosome 1"/>
</dbReference>
<keyword evidence="2" id="KW-1185">Reference proteome</keyword>
<reference evidence="1 2" key="1">
    <citation type="journal article" date="2022" name="bioRxiv">
        <title>The genome of the oomycete Peronosclerospora sorghi, a cosmopolitan pathogen of maize and sorghum, is inflated with dispersed pseudogenes.</title>
        <authorList>
            <person name="Fletcher K."/>
            <person name="Martin F."/>
            <person name="Isakeit T."/>
            <person name="Cavanaugh K."/>
            <person name="Magill C."/>
            <person name="Michelmore R."/>
        </authorList>
    </citation>
    <scope>NUCLEOTIDE SEQUENCE [LARGE SCALE GENOMIC DNA]</scope>
    <source>
        <strain evidence="1">P6</strain>
    </source>
</reference>
<evidence type="ECO:0000313" key="2">
    <source>
        <dbReference type="Proteomes" id="UP001163321"/>
    </source>
</evidence>
<sequence>MSRWGREIVDDGEDECTPSTAIAHLAMMTAHPTDEWPSSPCDQESVNFLTRGTSSYSEKTAGTALKDFFDILEMEFQSKLESQQHVRGVINPIKAQFSQLRYTTEQVVQISVSPSNCLTNFNVRNASCSKRQFVVTEDCPINPEFPLEAVDVKQFVTFADPELNSRQHYPTLLSLDEPERNALAIANLQKLIHMCANMRTCDRRLVEEGIKTLEVEANEIRGDISENSGLMVAANRFVLERPSGWYPWVTFDCLTSLLTSESLEADLKSRNTFVGNVTDEGVAKILLRNTEWSTKVKMTRQASGDLADMPPCRCRRCGV</sequence>
<proteinExistence type="predicted"/>
<protein>
    <submittedName>
        <fullName evidence="1">Uncharacterized protein</fullName>
    </submittedName>
</protein>
<evidence type="ECO:0000313" key="1">
    <source>
        <dbReference type="EMBL" id="KAI9922343.1"/>
    </source>
</evidence>
<dbReference type="EMBL" id="CM047580">
    <property type="protein sequence ID" value="KAI9922343.1"/>
    <property type="molecule type" value="Genomic_DNA"/>
</dbReference>
<comment type="caution">
    <text evidence="1">The sequence shown here is derived from an EMBL/GenBank/DDBJ whole genome shotgun (WGS) entry which is preliminary data.</text>
</comment>
<name>A0ACC0WTU9_9STRA</name>